<protein>
    <submittedName>
        <fullName evidence="1">Uncharacterized protein</fullName>
    </submittedName>
</protein>
<name>A0A3R6L3E5_9BACT</name>
<evidence type="ECO:0000313" key="2">
    <source>
        <dbReference type="Proteomes" id="UP000286501"/>
    </source>
</evidence>
<sequence>MFMFYCGLSGVCISDELLRMACIGMIVKHLSSQQTLNKLFFSTKSLGKRERQALAVMFSLFNSLFFVERFVEKMLSLKYLIFNTSFIIFNNSTKLYAI</sequence>
<proteinExistence type="predicted"/>
<evidence type="ECO:0000313" key="1">
    <source>
        <dbReference type="EMBL" id="RHG65979.1"/>
    </source>
</evidence>
<dbReference type="AlphaFoldDB" id="A0A3R6L3E5"/>
<organism evidence="1 2">
    <name type="scientific">Segatella copri</name>
    <dbReference type="NCBI Taxonomy" id="165179"/>
    <lineage>
        <taxon>Bacteria</taxon>
        <taxon>Pseudomonadati</taxon>
        <taxon>Bacteroidota</taxon>
        <taxon>Bacteroidia</taxon>
        <taxon>Bacteroidales</taxon>
        <taxon>Prevotellaceae</taxon>
        <taxon>Segatella</taxon>
    </lineage>
</organism>
<gene>
    <name evidence="1" type="ORF">DW250_07400</name>
</gene>
<reference evidence="1 2" key="1">
    <citation type="submission" date="2018-08" db="EMBL/GenBank/DDBJ databases">
        <title>A genome reference for cultivated species of the human gut microbiota.</title>
        <authorList>
            <person name="Zou Y."/>
            <person name="Xue W."/>
            <person name="Luo G."/>
        </authorList>
    </citation>
    <scope>NUCLEOTIDE SEQUENCE [LARGE SCALE GENOMIC DNA]</scope>
    <source>
        <strain evidence="1 2">AM22-1</strain>
    </source>
</reference>
<comment type="caution">
    <text evidence="1">The sequence shown here is derived from an EMBL/GenBank/DDBJ whole genome shotgun (WGS) entry which is preliminary data.</text>
</comment>
<dbReference type="Proteomes" id="UP000286501">
    <property type="component" value="Unassembled WGS sequence"/>
</dbReference>
<accession>A0A3R6L3E5</accession>
<dbReference type="EMBL" id="QRIN01000025">
    <property type="protein sequence ID" value="RHG65979.1"/>
    <property type="molecule type" value="Genomic_DNA"/>
</dbReference>